<dbReference type="PANTHER" id="PTHR47053:SF1">
    <property type="entry name" value="MUREIN DD-ENDOPEPTIDASE MEPH-RELATED"/>
    <property type="match status" value="1"/>
</dbReference>
<protein>
    <submittedName>
        <fullName evidence="6">C40 family peptidase</fullName>
    </submittedName>
</protein>
<dbReference type="Pfam" id="PF00877">
    <property type="entry name" value="NLPC_P60"/>
    <property type="match status" value="1"/>
</dbReference>
<organism evidence="6 7">
    <name type="scientific">Segatella cerevisiae</name>
    <dbReference type="NCBI Taxonomy" id="2053716"/>
    <lineage>
        <taxon>Bacteria</taxon>
        <taxon>Pseudomonadati</taxon>
        <taxon>Bacteroidota</taxon>
        <taxon>Bacteroidia</taxon>
        <taxon>Bacteroidales</taxon>
        <taxon>Prevotellaceae</taxon>
        <taxon>Segatella</taxon>
    </lineage>
</organism>
<keyword evidence="7" id="KW-1185">Reference proteome</keyword>
<evidence type="ECO:0000259" key="5">
    <source>
        <dbReference type="PROSITE" id="PS51935"/>
    </source>
</evidence>
<comment type="similarity">
    <text evidence="1">Belongs to the peptidase C40 family.</text>
</comment>
<dbReference type="InterPro" id="IPR051202">
    <property type="entry name" value="Peptidase_C40"/>
</dbReference>
<dbReference type="Proteomes" id="UP001204015">
    <property type="component" value="Unassembled WGS sequence"/>
</dbReference>
<name>A0ABT1BWM1_9BACT</name>
<evidence type="ECO:0000256" key="1">
    <source>
        <dbReference type="ARBA" id="ARBA00007074"/>
    </source>
</evidence>
<evidence type="ECO:0000256" key="2">
    <source>
        <dbReference type="ARBA" id="ARBA00022670"/>
    </source>
</evidence>
<keyword evidence="2" id="KW-0645">Protease</keyword>
<evidence type="ECO:0000313" key="7">
    <source>
        <dbReference type="Proteomes" id="UP001204015"/>
    </source>
</evidence>
<comment type="caution">
    <text evidence="6">The sequence shown here is derived from an EMBL/GenBank/DDBJ whole genome shotgun (WGS) entry which is preliminary data.</text>
</comment>
<dbReference type="Pfam" id="PF18348">
    <property type="entry name" value="SH3_16"/>
    <property type="match status" value="1"/>
</dbReference>
<evidence type="ECO:0000256" key="4">
    <source>
        <dbReference type="ARBA" id="ARBA00022807"/>
    </source>
</evidence>
<dbReference type="InterPro" id="IPR000064">
    <property type="entry name" value="NLP_P60_dom"/>
</dbReference>
<evidence type="ECO:0000313" key="6">
    <source>
        <dbReference type="EMBL" id="MCO6025225.1"/>
    </source>
</evidence>
<feature type="domain" description="NlpC/P60" evidence="5">
    <location>
        <begin position="183"/>
        <end position="317"/>
    </location>
</feature>
<dbReference type="Gene3D" id="2.30.30.40">
    <property type="entry name" value="SH3 Domains"/>
    <property type="match status" value="2"/>
</dbReference>
<dbReference type="EMBL" id="JAMXLY010000013">
    <property type="protein sequence ID" value="MCO6025225.1"/>
    <property type="molecule type" value="Genomic_DNA"/>
</dbReference>
<dbReference type="Gene3D" id="3.90.1720.10">
    <property type="entry name" value="endopeptidase domain like (from Nostoc punctiforme)"/>
    <property type="match status" value="1"/>
</dbReference>
<keyword evidence="3" id="KW-0378">Hydrolase</keyword>
<evidence type="ECO:0000256" key="3">
    <source>
        <dbReference type="ARBA" id="ARBA00022801"/>
    </source>
</evidence>
<sequence length="336" mass="37507">MTIHFLEKLITSANCLMIMSPIIGAVPGAGPVRIKDTTDDKPWGIVDVSVCNLRQSGDYDAGMASQALLGTPIKILEDGTWMKVQTPDDYESWVLNSFLCRATKDEVKAWNEGPQIVVTAIYGFVYSKNDMKSQTISDVVASDRLKLLDENGKFYHVAYPDGRTGYLPKSDGAIVSGWRKNIKQDAKSIIATAKTLMGIPYMWGGMSTKGVDCSGFVRTVFMQHDIILSRDASQQAYLGAHIDIAHDFSNLRPGDLLFFGCDGCEGKDARVCHVGIYIGEQKFIHSLGYVHISSFNPKDKDYDEYDLNRLLWAQRVLPYINQEKGINTTDKNEFYK</sequence>
<keyword evidence="4" id="KW-0788">Thiol protease</keyword>
<dbReference type="InterPro" id="IPR041382">
    <property type="entry name" value="SH3_16"/>
</dbReference>
<reference evidence="6 7" key="1">
    <citation type="submission" date="2022-06" db="EMBL/GenBank/DDBJ databases">
        <title>A taxonomic note on the genus Prevotella: Description of four novel genera and emended description of the genera Hallella and Xylanibacter.</title>
        <authorList>
            <person name="Hitch T.C.A."/>
        </authorList>
    </citation>
    <scope>NUCLEOTIDE SEQUENCE [LARGE SCALE GENOMIC DNA]</scope>
    <source>
        <strain evidence="6 7">DSM 100619</strain>
    </source>
</reference>
<dbReference type="PROSITE" id="PS51935">
    <property type="entry name" value="NLPC_P60"/>
    <property type="match status" value="1"/>
</dbReference>
<dbReference type="PANTHER" id="PTHR47053">
    <property type="entry name" value="MUREIN DD-ENDOPEPTIDASE MEPH-RELATED"/>
    <property type="match status" value="1"/>
</dbReference>
<dbReference type="RefSeq" id="WP_252760586.1">
    <property type="nucleotide sequence ID" value="NZ_JAMXLY010000013.1"/>
</dbReference>
<dbReference type="SUPFAM" id="SSF54001">
    <property type="entry name" value="Cysteine proteinases"/>
    <property type="match status" value="1"/>
</dbReference>
<dbReference type="InterPro" id="IPR038765">
    <property type="entry name" value="Papain-like_cys_pep_sf"/>
</dbReference>
<gene>
    <name evidence="6" type="ORF">NG821_05130</name>
</gene>
<proteinExistence type="inferred from homology"/>
<accession>A0ABT1BWM1</accession>